<proteinExistence type="predicted"/>
<name>T0JWT4_COLGC</name>
<sequence length="132" mass="14683">MAFCNALHGAGPGRGAADEVEERRRWRACQHLRTLWELTNAKGCAHDKAAFQLLQKKRDLTETDAKTPTLTTSLFIPTLLMLPMKLPKQIREKVAIVDGYDRFTIGLLSSIAGEYYIMVSTVCPKIASYGLA</sequence>
<evidence type="ECO:0000313" key="2">
    <source>
        <dbReference type="Proteomes" id="UP000015530"/>
    </source>
</evidence>
<accession>T0JWT4</accession>
<dbReference type="EMBL" id="AMYD01002931">
    <property type="protein sequence ID" value="EQB47502.1"/>
    <property type="molecule type" value="Genomic_DNA"/>
</dbReference>
<organism evidence="1 2">
    <name type="scientific">Colletotrichum gloeosporioides (strain Cg-14)</name>
    <name type="common">Anthracnose fungus</name>
    <name type="synonym">Glomerella cingulata</name>
    <dbReference type="NCBI Taxonomy" id="1237896"/>
    <lineage>
        <taxon>Eukaryota</taxon>
        <taxon>Fungi</taxon>
        <taxon>Dikarya</taxon>
        <taxon>Ascomycota</taxon>
        <taxon>Pezizomycotina</taxon>
        <taxon>Sordariomycetes</taxon>
        <taxon>Hypocreomycetidae</taxon>
        <taxon>Glomerellales</taxon>
        <taxon>Glomerellaceae</taxon>
        <taxon>Colletotrichum</taxon>
        <taxon>Colletotrichum gloeosporioides species complex</taxon>
    </lineage>
</organism>
<dbReference type="HOGENOM" id="CLU_1916923_0_0_1"/>
<reference evidence="2" key="1">
    <citation type="journal article" date="2013" name="Mol. Plant Microbe Interact.">
        <title>Global aspects of pacC regulation of pathogenicity genes in Colletotrichum gloeosporioides as revealed by transcriptome analysis.</title>
        <authorList>
            <person name="Alkan N."/>
            <person name="Meng X."/>
            <person name="Friedlander G."/>
            <person name="Reuveni E."/>
            <person name="Sukno S."/>
            <person name="Sherman A."/>
            <person name="Thon M."/>
            <person name="Fluhr R."/>
            <person name="Prusky D."/>
        </authorList>
    </citation>
    <scope>NUCLEOTIDE SEQUENCE [LARGE SCALE GENOMIC DNA]</scope>
    <source>
        <strain evidence="2">Cg-14</strain>
    </source>
</reference>
<dbReference type="Proteomes" id="UP000015530">
    <property type="component" value="Unassembled WGS sequence"/>
</dbReference>
<dbReference type="AlphaFoldDB" id="T0JWT4"/>
<evidence type="ECO:0000313" key="1">
    <source>
        <dbReference type="EMBL" id="EQB47502.1"/>
    </source>
</evidence>
<comment type="caution">
    <text evidence="1">The sequence shown here is derived from an EMBL/GenBank/DDBJ whole genome shotgun (WGS) entry which is preliminary data.</text>
</comment>
<dbReference type="OrthoDB" id="10333190at2759"/>
<gene>
    <name evidence="1" type="ORF">CGLO_13341</name>
</gene>
<protein>
    <submittedName>
        <fullName evidence="1">Uncharacterized protein</fullName>
    </submittedName>
</protein>